<keyword evidence="1" id="KW-0472">Membrane</keyword>
<feature type="transmembrane region" description="Helical" evidence="1">
    <location>
        <begin position="44"/>
        <end position="63"/>
    </location>
</feature>
<comment type="caution">
    <text evidence="2">The sequence shown here is derived from an EMBL/GenBank/DDBJ whole genome shotgun (WGS) entry which is preliminary data.</text>
</comment>
<proteinExistence type="predicted"/>
<feature type="transmembrane region" description="Helical" evidence="1">
    <location>
        <begin position="20"/>
        <end position="38"/>
    </location>
</feature>
<sequence length="108" mass="12565">MEKLSRKDQARLLMKSEAQVNAVILALIYCGFVYLVDIGLPVDAFSLSGLFIVSWAFIMPIVWRWLEYKMACMEEANGTQDESEDSDGWAEAEKWRAIAGYYWMNRRR</sequence>
<reference evidence="2 3" key="1">
    <citation type="submission" date="2016-06" db="EMBL/GenBank/DDBJ databases">
        <title>Gene turnover analysis identifies the evolutionary adaptation of the extremophile Acidithiobacillus caldus.</title>
        <authorList>
            <person name="Zhang X."/>
        </authorList>
    </citation>
    <scope>NUCLEOTIDE SEQUENCE [LARGE SCALE GENOMIC DNA]</scope>
    <source>
        <strain evidence="2 3">S1</strain>
    </source>
</reference>
<evidence type="ECO:0000313" key="2">
    <source>
        <dbReference type="EMBL" id="OFC61083.1"/>
    </source>
</evidence>
<keyword evidence="1" id="KW-0812">Transmembrane</keyword>
<accession>A0A1E7YX54</accession>
<name>A0A1E7YX54_9PROT</name>
<dbReference type="EMBL" id="LZYH01000442">
    <property type="protein sequence ID" value="OFC61083.1"/>
    <property type="molecule type" value="Genomic_DNA"/>
</dbReference>
<dbReference type="AlphaFoldDB" id="A0A1E7YX54"/>
<evidence type="ECO:0000313" key="3">
    <source>
        <dbReference type="Proteomes" id="UP000175707"/>
    </source>
</evidence>
<organism evidence="2 3">
    <name type="scientific">Acidithiobacillus caldus</name>
    <dbReference type="NCBI Taxonomy" id="33059"/>
    <lineage>
        <taxon>Bacteria</taxon>
        <taxon>Pseudomonadati</taxon>
        <taxon>Pseudomonadota</taxon>
        <taxon>Acidithiobacillia</taxon>
        <taxon>Acidithiobacillales</taxon>
        <taxon>Acidithiobacillaceae</taxon>
        <taxon>Acidithiobacillus</taxon>
    </lineage>
</organism>
<keyword evidence="1" id="KW-1133">Transmembrane helix</keyword>
<protein>
    <submittedName>
        <fullName evidence="2">Uncharacterized protein</fullName>
    </submittedName>
</protein>
<evidence type="ECO:0000256" key="1">
    <source>
        <dbReference type="SAM" id="Phobius"/>
    </source>
</evidence>
<gene>
    <name evidence="2" type="ORF">BAE30_06065</name>
</gene>
<dbReference type="Proteomes" id="UP000175707">
    <property type="component" value="Unassembled WGS sequence"/>
</dbReference>